<proteinExistence type="predicted"/>
<dbReference type="AlphaFoldDB" id="A0A9Q9AR71"/>
<dbReference type="OrthoDB" id="5365129at2759"/>
<reference evidence="2" key="1">
    <citation type="submission" date="2022-06" db="EMBL/GenBank/DDBJ databases">
        <title>Complete genome sequences of two strains of the flax pathogen Septoria linicola.</title>
        <authorList>
            <person name="Lapalu N."/>
            <person name="Simon A."/>
            <person name="Demenou B."/>
            <person name="Paumier D."/>
            <person name="Guillot M.-P."/>
            <person name="Gout L."/>
            <person name="Valade R."/>
        </authorList>
    </citation>
    <scope>NUCLEOTIDE SEQUENCE</scope>
    <source>
        <strain evidence="2">SE15195</strain>
    </source>
</reference>
<accession>A0A9Q9AR71</accession>
<dbReference type="Proteomes" id="UP001056384">
    <property type="component" value="Chromosome 3"/>
</dbReference>
<organism evidence="2 3">
    <name type="scientific">Septoria linicola</name>
    <dbReference type="NCBI Taxonomy" id="215465"/>
    <lineage>
        <taxon>Eukaryota</taxon>
        <taxon>Fungi</taxon>
        <taxon>Dikarya</taxon>
        <taxon>Ascomycota</taxon>
        <taxon>Pezizomycotina</taxon>
        <taxon>Dothideomycetes</taxon>
        <taxon>Dothideomycetidae</taxon>
        <taxon>Mycosphaerellales</taxon>
        <taxon>Mycosphaerellaceae</taxon>
        <taxon>Septoria</taxon>
    </lineage>
</organism>
<evidence type="ECO:0000256" key="1">
    <source>
        <dbReference type="SAM" id="MobiDB-lite"/>
    </source>
</evidence>
<evidence type="ECO:0000313" key="3">
    <source>
        <dbReference type="Proteomes" id="UP001056384"/>
    </source>
</evidence>
<gene>
    <name evidence="2" type="ORF">Slin15195_G038960</name>
</gene>
<sequence length="328" mass="36197">MVRVVVNEEKDNDWDYEGSVGIVWAFDAFDSVLGSSDIKPKGRIKAGGKADIEIHQFLGSTRDAQYIDIIASDDEICISYIQVSSFDDNKAPYVWLGDVGRACGQSWEYGTKSVTGGDSAAYNPSCVWMDQDHGEDINKKLQTDTITNRQMKINLLSYSGIGAKNGTVLTDLDHICGSTIFSYDMDDPIEGRTPRGPYYADNGKFMPDNGNANKKRAAEATSISPRSRKARPQSAKMAERLWVNSRHGQSAIELCNSPTSRGSDFVSVDEGVFCDMSTKTLHPLCSAKKTVGCFDLDADKLQLHRRGGAKLQQRGKSVRQYKKISYAD</sequence>
<dbReference type="EMBL" id="CP099420">
    <property type="protein sequence ID" value="USW50577.1"/>
    <property type="molecule type" value="Genomic_DNA"/>
</dbReference>
<name>A0A9Q9AR71_9PEZI</name>
<evidence type="ECO:0000313" key="2">
    <source>
        <dbReference type="EMBL" id="USW50577.1"/>
    </source>
</evidence>
<protein>
    <submittedName>
        <fullName evidence="2">Uncharacterized protein</fullName>
    </submittedName>
</protein>
<keyword evidence="3" id="KW-1185">Reference proteome</keyword>
<feature type="region of interest" description="Disordered" evidence="1">
    <location>
        <begin position="205"/>
        <end position="234"/>
    </location>
</feature>